<keyword evidence="2" id="KW-1185">Reference proteome</keyword>
<proteinExistence type="predicted"/>
<dbReference type="Proteomes" id="UP001057402">
    <property type="component" value="Chromosome 7"/>
</dbReference>
<name>A0ACB9NPZ8_9MYRT</name>
<protein>
    <submittedName>
        <fullName evidence="1">Uncharacterized protein</fullName>
    </submittedName>
</protein>
<dbReference type="EMBL" id="CM042886">
    <property type="protein sequence ID" value="KAI4338468.1"/>
    <property type="molecule type" value="Genomic_DNA"/>
</dbReference>
<evidence type="ECO:0000313" key="1">
    <source>
        <dbReference type="EMBL" id="KAI4338468.1"/>
    </source>
</evidence>
<reference evidence="2" key="1">
    <citation type="journal article" date="2023" name="Front. Plant Sci.">
        <title>Chromosomal-level genome assembly of Melastoma candidum provides insights into trichome evolution.</title>
        <authorList>
            <person name="Zhong Y."/>
            <person name="Wu W."/>
            <person name="Sun C."/>
            <person name="Zou P."/>
            <person name="Liu Y."/>
            <person name="Dai S."/>
            <person name="Zhou R."/>
        </authorList>
    </citation>
    <scope>NUCLEOTIDE SEQUENCE [LARGE SCALE GENOMIC DNA]</scope>
</reference>
<evidence type="ECO:0000313" key="2">
    <source>
        <dbReference type="Proteomes" id="UP001057402"/>
    </source>
</evidence>
<comment type="caution">
    <text evidence="1">The sequence shown here is derived from an EMBL/GenBank/DDBJ whole genome shotgun (WGS) entry which is preliminary data.</text>
</comment>
<accession>A0ACB9NPZ8</accession>
<organism evidence="1 2">
    <name type="scientific">Melastoma candidum</name>
    <dbReference type="NCBI Taxonomy" id="119954"/>
    <lineage>
        <taxon>Eukaryota</taxon>
        <taxon>Viridiplantae</taxon>
        <taxon>Streptophyta</taxon>
        <taxon>Embryophyta</taxon>
        <taxon>Tracheophyta</taxon>
        <taxon>Spermatophyta</taxon>
        <taxon>Magnoliopsida</taxon>
        <taxon>eudicotyledons</taxon>
        <taxon>Gunneridae</taxon>
        <taxon>Pentapetalae</taxon>
        <taxon>rosids</taxon>
        <taxon>malvids</taxon>
        <taxon>Myrtales</taxon>
        <taxon>Melastomataceae</taxon>
        <taxon>Melastomatoideae</taxon>
        <taxon>Melastomateae</taxon>
        <taxon>Melastoma</taxon>
    </lineage>
</organism>
<gene>
    <name evidence="1" type="ORF">MLD38_023526</name>
</gene>
<sequence length="313" mass="33755">MDTHCCKLCSRRFLNGRALGGHMKAHLSFLPPIPTTTTTTTTTTTIATHLSSTASYEDVPAIRSLRENPQKNIRFPDPNNESEAESSDRGGWKKRRSRRGPAKDGMESHEAEPVSCVSDTSPEEDVAICLMMLCRDDGQRNPVKMGGENGADSVPADTQKKVHQCEICKKCFRSSQALGGHRIIHRKKVAVAGKEKTVASGKRESFGRSNHECGYTDESRRIFECPFCGKVFGSGQALGGHKRSHLMGGPGPGPGPGPGRSWSPYAVSADDIDEKINNNNNSCIDLNLPAPTEDEDVCSVVSDDQGDGGGTPD</sequence>